<dbReference type="PANTHER" id="PTHR41521">
    <property type="match status" value="1"/>
</dbReference>
<name>A0ABS3X3K0_9ACTN</name>
<proteinExistence type="predicted"/>
<sequence length="117" mass="12739">MTAYAVARLLNREVHADLITYVERIQASLDPYQGRFLVHGGAPEVVEGTWDGGVVIIAFPDRESVHAWYASPAYQELLPLRTAHIDGDVVIVDGVRDDYDPASMATAFRRAGAQAGA</sequence>
<keyword evidence="3" id="KW-1185">Reference proteome</keyword>
<evidence type="ECO:0000259" key="1">
    <source>
        <dbReference type="Pfam" id="PF07045"/>
    </source>
</evidence>
<protein>
    <submittedName>
        <fullName evidence="2">DUF1330 domain-containing protein</fullName>
    </submittedName>
</protein>
<evidence type="ECO:0000313" key="3">
    <source>
        <dbReference type="Proteomes" id="UP001518976"/>
    </source>
</evidence>
<dbReference type="InterPro" id="IPR011008">
    <property type="entry name" value="Dimeric_a/b-barrel"/>
</dbReference>
<dbReference type="Proteomes" id="UP001518976">
    <property type="component" value="Unassembled WGS sequence"/>
</dbReference>
<comment type="caution">
    <text evidence="2">The sequence shown here is derived from an EMBL/GenBank/DDBJ whole genome shotgun (WGS) entry which is preliminary data.</text>
</comment>
<dbReference type="InterPro" id="IPR010753">
    <property type="entry name" value="DUF1330"/>
</dbReference>
<dbReference type="Gene3D" id="3.30.70.100">
    <property type="match status" value="1"/>
</dbReference>
<feature type="domain" description="DUF1330" evidence="1">
    <location>
        <begin position="2"/>
        <end position="95"/>
    </location>
</feature>
<dbReference type="SUPFAM" id="SSF54909">
    <property type="entry name" value="Dimeric alpha+beta barrel"/>
    <property type="match status" value="1"/>
</dbReference>
<dbReference type="EMBL" id="JAFFZN010000048">
    <property type="protein sequence ID" value="MBO8189972.1"/>
    <property type="molecule type" value="Genomic_DNA"/>
</dbReference>
<reference evidence="2 3" key="1">
    <citation type="submission" date="2021-02" db="EMBL/GenBank/DDBJ databases">
        <title>Streptomyces spirodelae sp. nov., isolated from duckweed.</title>
        <authorList>
            <person name="Saimee Y."/>
            <person name="Duangmal K."/>
        </authorList>
    </citation>
    <scope>NUCLEOTIDE SEQUENCE [LARGE SCALE GENOMIC DNA]</scope>
    <source>
        <strain evidence="2 3">DW4-2</strain>
    </source>
</reference>
<organism evidence="2 3">
    <name type="scientific">Streptomyces spirodelae</name>
    <dbReference type="NCBI Taxonomy" id="2812904"/>
    <lineage>
        <taxon>Bacteria</taxon>
        <taxon>Bacillati</taxon>
        <taxon>Actinomycetota</taxon>
        <taxon>Actinomycetes</taxon>
        <taxon>Kitasatosporales</taxon>
        <taxon>Streptomycetaceae</taxon>
        <taxon>Streptomyces</taxon>
    </lineage>
</organism>
<dbReference type="RefSeq" id="WP_209268729.1">
    <property type="nucleotide sequence ID" value="NZ_JAFFZN010000048.1"/>
</dbReference>
<evidence type="ECO:0000313" key="2">
    <source>
        <dbReference type="EMBL" id="MBO8189972.1"/>
    </source>
</evidence>
<gene>
    <name evidence="2" type="ORF">JW592_31660</name>
</gene>
<accession>A0ABS3X3K0</accession>
<dbReference type="PANTHER" id="PTHR41521:SF4">
    <property type="entry name" value="BLR0684 PROTEIN"/>
    <property type="match status" value="1"/>
</dbReference>
<dbReference type="Pfam" id="PF07045">
    <property type="entry name" value="DUF1330"/>
    <property type="match status" value="1"/>
</dbReference>